<dbReference type="Proteomes" id="UP000827768">
    <property type="component" value="Segment"/>
</dbReference>
<organism evidence="1 2">
    <name type="scientific">Microbacterium phage Pumpernickel</name>
    <dbReference type="NCBI Taxonomy" id="2885983"/>
    <lineage>
        <taxon>Viruses</taxon>
        <taxon>Duplodnaviria</taxon>
        <taxon>Heunggongvirae</taxon>
        <taxon>Uroviricota</taxon>
        <taxon>Caudoviricetes</taxon>
        <taxon>Pumpernickelvirus</taxon>
        <taxon>Pumpernickelvirus pumpernickel</taxon>
    </lineage>
</organism>
<keyword evidence="2" id="KW-1185">Reference proteome</keyword>
<sequence>MASRFKDFGSPAADKTVPLTFRLYGEDFHAVPSIQGKTLMGLVAESSAEDPGESAKMVLGFFDKVLLAESLVRFNELIDSKDKIVPAETLAEIVGWLVEEYSGRPEEQRED</sequence>
<accession>A0AAE8Y8A6</accession>
<evidence type="ECO:0000313" key="1">
    <source>
        <dbReference type="EMBL" id="UDL15883.1"/>
    </source>
</evidence>
<dbReference type="GeneID" id="80019732"/>
<protein>
    <submittedName>
        <fullName evidence="1">Tail assembly chaperone</fullName>
    </submittedName>
</protein>
<name>A0AAE8Y8A6_9CAUD</name>
<gene>
    <name evidence="1" type="primary">92</name>
    <name evidence="1" type="ORF">SEA_PUMPERNICKEL_92</name>
</gene>
<dbReference type="RefSeq" id="YP_010755123.1">
    <property type="nucleotide sequence ID" value="NC_073468.1"/>
</dbReference>
<dbReference type="EMBL" id="OK040790">
    <property type="protein sequence ID" value="UDL15883.1"/>
    <property type="molecule type" value="Genomic_DNA"/>
</dbReference>
<evidence type="ECO:0000313" key="2">
    <source>
        <dbReference type="Proteomes" id="UP000827768"/>
    </source>
</evidence>
<reference evidence="1" key="1">
    <citation type="submission" date="2021-09" db="EMBL/GenBank/DDBJ databases">
        <authorList>
            <person name="Andersen S.H."/>
            <person name="Beall E.A."/>
            <person name="Cappelle B."/>
            <person name="Falteisek K.J."/>
            <person name="Fenske B.A."/>
            <person name="Gansluckner N.W."/>
            <person name="Gilbertson S.M."/>
            <person name="Krings K.J."/>
            <person name="Mobeck M."/>
            <person name="Odeku J.O."/>
            <person name="Poncelet M.E."/>
            <person name="Rohr J.R."/>
            <person name="Rolands L."/>
            <person name="Whipple C.D."/>
            <person name="Whipple E.M."/>
            <person name="Spring A.M."/>
            <person name="Klyczek K."/>
            <person name="Garlena R.A."/>
            <person name="Russell D.A."/>
            <person name="Pope W.H."/>
            <person name="Jacobs-Sera D."/>
            <person name="Hatfull G.F."/>
        </authorList>
    </citation>
    <scope>NUCLEOTIDE SEQUENCE</scope>
</reference>
<dbReference type="KEGG" id="vg:80019732"/>
<proteinExistence type="predicted"/>